<dbReference type="RefSeq" id="WP_227322197.1">
    <property type="nucleotide sequence ID" value="NZ_JAESVB010000006.1"/>
</dbReference>
<comment type="caution">
    <text evidence="5">The sequence shown here is derived from an EMBL/GenBank/DDBJ whole genome shotgun (WGS) entry which is preliminary data.</text>
</comment>
<feature type="domain" description="HTH hxlR-type" evidence="4">
    <location>
        <begin position="19"/>
        <end position="117"/>
    </location>
</feature>
<evidence type="ECO:0000313" key="5">
    <source>
        <dbReference type="EMBL" id="MCB8876545.1"/>
    </source>
</evidence>
<proteinExistence type="predicted"/>
<evidence type="ECO:0000259" key="4">
    <source>
        <dbReference type="PROSITE" id="PS51118"/>
    </source>
</evidence>
<dbReference type="PANTHER" id="PTHR33204">
    <property type="entry name" value="TRANSCRIPTIONAL REGULATOR, MARR FAMILY"/>
    <property type="match status" value="1"/>
</dbReference>
<evidence type="ECO:0000256" key="2">
    <source>
        <dbReference type="ARBA" id="ARBA00023125"/>
    </source>
</evidence>
<dbReference type="InterPro" id="IPR002577">
    <property type="entry name" value="HTH_HxlR"/>
</dbReference>
<dbReference type="InterPro" id="IPR036390">
    <property type="entry name" value="WH_DNA-bd_sf"/>
</dbReference>
<keyword evidence="1" id="KW-0805">Transcription regulation</keyword>
<evidence type="ECO:0000256" key="3">
    <source>
        <dbReference type="ARBA" id="ARBA00023163"/>
    </source>
</evidence>
<dbReference type="SUPFAM" id="SSF46785">
    <property type="entry name" value="Winged helix' DNA-binding domain"/>
    <property type="match status" value="1"/>
</dbReference>
<protein>
    <submittedName>
        <fullName evidence="5">Helix-turn-helix transcriptional regulator</fullName>
    </submittedName>
</protein>
<dbReference type="Proteomes" id="UP000708298">
    <property type="component" value="Unassembled WGS sequence"/>
</dbReference>
<keyword evidence="2" id="KW-0238">DNA-binding</keyword>
<evidence type="ECO:0000313" key="6">
    <source>
        <dbReference type="Proteomes" id="UP000708298"/>
    </source>
</evidence>
<sequence length="131" mass="14221">MPIEPAASLRPASVFDAACPARDALELIASKWAILVLTALEDGTARNGALLRKIGGLSQKMLTQTLKDLECNGLVTRCDHDANPPHVDYSLTELGLSLTRMLVLLDHWAEENFPALAAARALYAERVARND</sequence>
<dbReference type="InterPro" id="IPR036388">
    <property type="entry name" value="WH-like_DNA-bd_sf"/>
</dbReference>
<dbReference type="GO" id="GO:0003677">
    <property type="term" value="F:DNA binding"/>
    <property type="evidence" value="ECO:0007669"/>
    <property type="project" value="UniProtKB-KW"/>
</dbReference>
<dbReference type="PANTHER" id="PTHR33204:SF37">
    <property type="entry name" value="HTH-TYPE TRANSCRIPTIONAL REGULATOR YODB"/>
    <property type="match status" value="1"/>
</dbReference>
<dbReference type="EMBL" id="JAESVB010000006">
    <property type="protein sequence ID" value="MCB8876545.1"/>
    <property type="molecule type" value="Genomic_DNA"/>
</dbReference>
<keyword evidence="3" id="KW-0804">Transcription</keyword>
<accession>A0A963YUC0</accession>
<dbReference type="Pfam" id="PF01638">
    <property type="entry name" value="HxlR"/>
    <property type="match status" value="1"/>
</dbReference>
<reference evidence="5" key="1">
    <citation type="journal article" date="2021" name="Microorganisms">
        <title>Acidisoma silvae sp. nov. and Acidisomacellulosilytica sp. nov., Two Acidophilic Bacteria Isolated from Decaying Wood, Hydrolyzing Cellulose and Producing Poly-3-hydroxybutyrate.</title>
        <authorList>
            <person name="Mieszkin S."/>
            <person name="Pouder E."/>
            <person name="Uroz S."/>
            <person name="Simon-Colin C."/>
            <person name="Alain K."/>
        </authorList>
    </citation>
    <scope>NUCLEOTIDE SEQUENCE</scope>
    <source>
        <strain evidence="5">HW T2.11</strain>
    </source>
</reference>
<keyword evidence="6" id="KW-1185">Reference proteome</keyword>
<dbReference type="AlphaFoldDB" id="A0A963YUC0"/>
<gene>
    <name evidence="5" type="ORF">ASILVAE211_15230</name>
</gene>
<evidence type="ECO:0000256" key="1">
    <source>
        <dbReference type="ARBA" id="ARBA00023015"/>
    </source>
</evidence>
<name>A0A963YUC0_9PROT</name>
<reference evidence="5" key="2">
    <citation type="submission" date="2021-01" db="EMBL/GenBank/DDBJ databases">
        <authorList>
            <person name="Mieszkin S."/>
            <person name="Pouder E."/>
            <person name="Alain K."/>
        </authorList>
    </citation>
    <scope>NUCLEOTIDE SEQUENCE</scope>
    <source>
        <strain evidence="5">HW T2.11</strain>
    </source>
</reference>
<dbReference type="PROSITE" id="PS51118">
    <property type="entry name" value="HTH_HXLR"/>
    <property type="match status" value="1"/>
</dbReference>
<dbReference type="Gene3D" id="1.10.10.10">
    <property type="entry name" value="Winged helix-like DNA-binding domain superfamily/Winged helix DNA-binding domain"/>
    <property type="match status" value="1"/>
</dbReference>
<organism evidence="5 6">
    <name type="scientific">Acidisoma silvae</name>
    <dbReference type="NCBI Taxonomy" id="2802396"/>
    <lineage>
        <taxon>Bacteria</taxon>
        <taxon>Pseudomonadati</taxon>
        <taxon>Pseudomonadota</taxon>
        <taxon>Alphaproteobacteria</taxon>
        <taxon>Acetobacterales</taxon>
        <taxon>Acidocellaceae</taxon>
        <taxon>Acidisoma</taxon>
    </lineage>
</organism>